<keyword evidence="2" id="KW-1185">Reference proteome</keyword>
<dbReference type="Pfam" id="PF13692">
    <property type="entry name" value="Glyco_trans_1_4"/>
    <property type="match status" value="1"/>
</dbReference>
<dbReference type="SUPFAM" id="SSF53756">
    <property type="entry name" value="UDP-Glycosyltransferase/glycogen phosphorylase"/>
    <property type="match status" value="2"/>
</dbReference>
<dbReference type="RefSeq" id="WP_331303527.1">
    <property type="nucleotide sequence ID" value="NZ_MLCA01000013.1"/>
</dbReference>
<dbReference type="CDD" id="cd03801">
    <property type="entry name" value="GT4_PimA-like"/>
    <property type="match status" value="1"/>
</dbReference>
<gene>
    <name evidence="1" type="ORF">MOTC310_23640</name>
</gene>
<name>A0ABU7TUM8_9HYPH</name>
<dbReference type="EMBL" id="MLCA01000013">
    <property type="protein sequence ID" value="MEE7493288.1"/>
    <property type="molecule type" value="Genomic_DNA"/>
</dbReference>
<dbReference type="PANTHER" id="PTHR46656">
    <property type="entry name" value="PUTATIVE-RELATED"/>
    <property type="match status" value="1"/>
</dbReference>
<dbReference type="Gene3D" id="3.40.50.2000">
    <property type="entry name" value="Glycogen Phosphorylase B"/>
    <property type="match status" value="2"/>
</dbReference>
<sequence length="760" mass="85098">MKQATIEKDSRSRIKILVDGPIAGTYSLALVNRKFAVALSNFGFDVFVTQREGPDPTTDQFFLQEPRLKEKYIPYSEILLHEFDVHTKNDWPMAEAPRCAPILTAHCYAWEESLFPTAVIAQLNKFDAIFCTSRYTIEALSSSGYTGTTYYMGNGVDHIENMDLASEPNVSAERGELVSFIHVSSGLPRKGMKAGLQAFIEEFRDHDDVRLILKTHYNPHNELYELFSSLDAATKKKIVFDESYLSSAEVQKLIMAADCCFLPSKGEGFNLPAAEAMLLGTLVCATDAGGNREFCTSDTCVLIPTKFSRSSSVISSGKAAWLEATHEDLRAGLRRAYELCKARDKTLQQRAYTQVKSYTWQRAADHYCKGLKQLDSIKEARCEPIADRRIVLISTFNQQCGIATFSGNLVKYLSADSSLDVVIYSEEVSSEKIIRNDSIKVKRNWNRSRQGVNKLLQQVHGSEIGSLFIIQHHPGIIGWEDLAHLCNEILSFASGLIVELHSTDGDAAQIKRFVKTVGGRAHLIVHNSIDYMKLIEGLREASFVYLFPHPSHQVKQEAILPSGSYNIFTFGLCSRHKNFEHLLYAVYELKHRGLPVGLKVLTSVDPKNRASIDYSHFLYQLRDALGLRKEVDLSFDFLPIEEVFAIARSSNVAVFCYADVNEGASGAIRVPLSCGVPTITSFSSIFADLSGICTQIDTSDRISTANTIQELVTNFNKAARLVELQNDYISFSSWIQHVIRLTKLFSIESRSFEITRGQHV</sequence>
<proteinExistence type="predicted"/>
<organism evidence="1 2">
    <name type="scientific">Methylobacterium oryzae</name>
    <dbReference type="NCBI Taxonomy" id="334852"/>
    <lineage>
        <taxon>Bacteria</taxon>
        <taxon>Pseudomonadati</taxon>
        <taxon>Pseudomonadota</taxon>
        <taxon>Alphaproteobacteria</taxon>
        <taxon>Hyphomicrobiales</taxon>
        <taxon>Methylobacteriaceae</taxon>
        <taxon>Methylobacterium</taxon>
    </lineage>
</organism>
<evidence type="ECO:0000313" key="2">
    <source>
        <dbReference type="Proteomes" id="UP001355206"/>
    </source>
</evidence>
<evidence type="ECO:0000313" key="1">
    <source>
        <dbReference type="EMBL" id="MEE7493288.1"/>
    </source>
</evidence>
<protein>
    <recommendedName>
        <fullName evidence="3">Glycosyltransferase</fullName>
    </recommendedName>
</protein>
<dbReference type="PANTHER" id="PTHR46656:SF3">
    <property type="entry name" value="PUTATIVE-RELATED"/>
    <property type="match status" value="1"/>
</dbReference>
<accession>A0ABU7TUM8</accession>
<reference evidence="1 2" key="1">
    <citation type="journal article" date="2012" name="Genet. Mol. Biol.">
        <title>Analysis of 16S rRNA and mxaF genes revealing insights into Methylobacterium niche-specific plant association.</title>
        <authorList>
            <person name="Dourado M.N."/>
            <person name="Andreote F.D."/>
            <person name="Dini-Andreote F."/>
            <person name="Conti R."/>
            <person name="Araujo J.M."/>
            <person name="Araujo W.L."/>
        </authorList>
    </citation>
    <scope>NUCLEOTIDE SEQUENCE [LARGE SCALE GENOMIC DNA]</scope>
    <source>
        <strain evidence="1 2">TC3-10</strain>
    </source>
</reference>
<comment type="caution">
    <text evidence="1">The sequence shown here is derived from an EMBL/GenBank/DDBJ whole genome shotgun (WGS) entry which is preliminary data.</text>
</comment>
<dbReference type="Proteomes" id="UP001355206">
    <property type="component" value="Unassembled WGS sequence"/>
</dbReference>
<evidence type="ECO:0008006" key="3">
    <source>
        <dbReference type="Google" id="ProtNLM"/>
    </source>
</evidence>